<sequence>MINILVKVKNVMNKILSAASVVLLVFMTSLVLWQVFTRYVLGKPAAFTEELVKYSLMWTAFIGAAYAFFTRDHMSLTIIKDKLTGNKRKILLLVIDVLILLLAVFVFVIGGFKLAMSARAEYSALLGIPRTLVYAVSPVSGIFIVVAQIINIYEDLTGVKVE</sequence>
<evidence type="ECO:0000256" key="2">
    <source>
        <dbReference type="ARBA" id="ARBA00022448"/>
    </source>
</evidence>
<evidence type="ECO:0000256" key="7">
    <source>
        <dbReference type="ARBA" id="ARBA00023136"/>
    </source>
</evidence>
<protein>
    <submittedName>
        <fullName evidence="11">TRAP transporter small permease</fullName>
    </submittedName>
</protein>
<reference evidence="11 12" key="1">
    <citation type="submission" date="2024-03" db="EMBL/GenBank/DDBJ databases">
        <title>Human intestinal bacterial collection.</title>
        <authorList>
            <person name="Pauvert C."/>
            <person name="Hitch T.C.A."/>
            <person name="Clavel T."/>
        </authorList>
    </citation>
    <scope>NUCLEOTIDE SEQUENCE [LARGE SCALE GENOMIC DNA]</scope>
    <source>
        <strain evidence="11 12">CLA-AA-H255</strain>
    </source>
</reference>
<dbReference type="InterPro" id="IPR055348">
    <property type="entry name" value="DctQ"/>
</dbReference>
<evidence type="ECO:0000259" key="10">
    <source>
        <dbReference type="Pfam" id="PF04290"/>
    </source>
</evidence>
<evidence type="ECO:0000256" key="8">
    <source>
        <dbReference type="ARBA" id="ARBA00038436"/>
    </source>
</evidence>
<feature type="transmembrane region" description="Helical" evidence="9">
    <location>
        <begin position="90"/>
        <end position="112"/>
    </location>
</feature>
<accession>A0ABV1BTV8</accession>
<evidence type="ECO:0000256" key="4">
    <source>
        <dbReference type="ARBA" id="ARBA00022519"/>
    </source>
</evidence>
<keyword evidence="4" id="KW-0997">Cell inner membrane</keyword>
<name>A0ABV1BTV8_9FIRM</name>
<evidence type="ECO:0000313" key="12">
    <source>
        <dbReference type="Proteomes" id="UP001442364"/>
    </source>
</evidence>
<feature type="transmembrane region" description="Helical" evidence="9">
    <location>
        <begin position="15"/>
        <end position="36"/>
    </location>
</feature>
<evidence type="ECO:0000256" key="1">
    <source>
        <dbReference type="ARBA" id="ARBA00004429"/>
    </source>
</evidence>
<dbReference type="RefSeq" id="WP_022501203.1">
    <property type="nucleotide sequence ID" value="NZ_DAWDIQ010000007.1"/>
</dbReference>
<dbReference type="PANTHER" id="PTHR35011">
    <property type="entry name" value="2,3-DIKETO-L-GULONATE TRAP TRANSPORTER SMALL PERMEASE PROTEIN YIAM"/>
    <property type="match status" value="1"/>
</dbReference>
<dbReference type="Proteomes" id="UP001442364">
    <property type="component" value="Unassembled WGS sequence"/>
</dbReference>
<evidence type="ECO:0000256" key="5">
    <source>
        <dbReference type="ARBA" id="ARBA00022692"/>
    </source>
</evidence>
<dbReference type="InterPro" id="IPR007387">
    <property type="entry name" value="TRAP_DctQ"/>
</dbReference>
<feature type="domain" description="Tripartite ATP-independent periplasmic transporters DctQ component" evidence="10">
    <location>
        <begin position="27"/>
        <end position="157"/>
    </location>
</feature>
<evidence type="ECO:0000256" key="6">
    <source>
        <dbReference type="ARBA" id="ARBA00022989"/>
    </source>
</evidence>
<keyword evidence="2" id="KW-0813">Transport</keyword>
<dbReference type="PANTHER" id="PTHR35011:SF2">
    <property type="entry name" value="2,3-DIKETO-L-GULONATE TRAP TRANSPORTER SMALL PERMEASE PROTEIN YIAM"/>
    <property type="match status" value="1"/>
</dbReference>
<keyword evidence="5 9" id="KW-0812">Transmembrane</keyword>
<feature type="transmembrane region" description="Helical" evidence="9">
    <location>
        <begin position="132"/>
        <end position="153"/>
    </location>
</feature>
<keyword evidence="7 9" id="KW-0472">Membrane</keyword>
<keyword evidence="3" id="KW-1003">Cell membrane</keyword>
<proteinExistence type="inferred from homology"/>
<evidence type="ECO:0000313" key="11">
    <source>
        <dbReference type="EMBL" id="MEQ2379183.1"/>
    </source>
</evidence>
<dbReference type="EMBL" id="JBBMER010000003">
    <property type="protein sequence ID" value="MEQ2379183.1"/>
    <property type="molecule type" value="Genomic_DNA"/>
</dbReference>
<comment type="subcellular location">
    <subcellularLocation>
        <location evidence="1">Cell inner membrane</location>
        <topology evidence="1">Multi-pass membrane protein</topology>
    </subcellularLocation>
</comment>
<comment type="similarity">
    <text evidence="8">Belongs to the TRAP transporter small permease family.</text>
</comment>
<feature type="transmembrane region" description="Helical" evidence="9">
    <location>
        <begin position="51"/>
        <end position="69"/>
    </location>
</feature>
<keyword evidence="12" id="KW-1185">Reference proteome</keyword>
<organism evidence="11 12">
    <name type="scientific">[Lactobacillus] rogosae</name>
    <dbReference type="NCBI Taxonomy" id="706562"/>
    <lineage>
        <taxon>Bacteria</taxon>
        <taxon>Bacillati</taxon>
        <taxon>Bacillota</taxon>
        <taxon>Clostridia</taxon>
        <taxon>Lachnospirales</taxon>
        <taxon>Lachnospiraceae</taxon>
        <taxon>Lachnospira</taxon>
    </lineage>
</organism>
<dbReference type="Pfam" id="PF04290">
    <property type="entry name" value="DctQ"/>
    <property type="match status" value="1"/>
</dbReference>
<keyword evidence="6 9" id="KW-1133">Transmembrane helix</keyword>
<comment type="caution">
    <text evidence="11">The sequence shown here is derived from an EMBL/GenBank/DDBJ whole genome shotgun (WGS) entry which is preliminary data.</text>
</comment>
<gene>
    <name evidence="11" type="ORF">WMO14_04725</name>
</gene>
<evidence type="ECO:0000256" key="3">
    <source>
        <dbReference type="ARBA" id="ARBA00022475"/>
    </source>
</evidence>
<evidence type="ECO:0000256" key="9">
    <source>
        <dbReference type="SAM" id="Phobius"/>
    </source>
</evidence>